<evidence type="ECO:0000259" key="1">
    <source>
        <dbReference type="PROSITE" id="PS50930"/>
    </source>
</evidence>
<dbReference type="PANTHER" id="PTHR37299:SF1">
    <property type="entry name" value="STAGE 0 SPORULATION PROTEIN A HOMOLOG"/>
    <property type="match status" value="1"/>
</dbReference>
<sequence>MTSNYPLMTKPSLEEITKKIDQFLSTLPSDSLGACKEQWAAFVWAYAQNYHTQQQGFERLSIRTAEGIELIPLASILYLQSDKGYTTFCLESGETILISKVLKVYEALLPTSQFIRCHQSYLVNARYVRKYYKEGILELTTGEHIPVAERRRELVQQWLMKSE</sequence>
<dbReference type="RefSeq" id="WP_323980114.1">
    <property type="nucleotide sequence ID" value="NZ_JAYKBV010000024.1"/>
</dbReference>
<protein>
    <submittedName>
        <fullName evidence="2">LytTR family DNA-binding domain-containing protein</fullName>
    </submittedName>
</protein>
<dbReference type="InterPro" id="IPR046947">
    <property type="entry name" value="LytR-like"/>
</dbReference>
<dbReference type="Proteomes" id="UP001324270">
    <property type="component" value="Unassembled WGS sequence"/>
</dbReference>
<evidence type="ECO:0000313" key="2">
    <source>
        <dbReference type="EMBL" id="MEB3041551.1"/>
    </source>
</evidence>
<dbReference type="Pfam" id="PF04397">
    <property type="entry name" value="LytTR"/>
    <property type="match status" value="1"/>
</dbReference>
<dbReference type="PROSITE" id="PS50930">
    <property type="entry name" value="HTH_LYTTR"/>
    <property type="match status" value="1"/>
</dbReference>
<feature type="domain" description="HTH LytTR-type" evidence="1">
    <location>
        <begin position="60"/>
        <end position="161"/>
    </location>
</feature>
<proteinExistence type="predicted"/>
<name>A0ABU5YC70_9FLAO</name>
<comment type="caution">
    <text evidence="2">The sequence shown here is derived from an EMBL/GenBank/DDBJ whole genome shotgun (WGS) entry which is preliminary data.</text>
</comment>
<dbReference type="Gene3D" id="2.40.50.1020">
    <property type="entry name" value="LytTr DNA-binding domain"/>
    <property type="match status" value="1"/>
</dbReference>
<reference evidence="2 3" key="1">
    <citation type="submission" date="2023-12" db="EMBL/GenBank/DDBJ databases">
        <title>Genomic sequences of Capnocytophaga and Parvimonas strains.</title>
        <authorList>
            <person name="Watt R.M."/>
            <person name="Wang M."/>
            <person name="Yang T."/>
            <person name="Tong W.M."/>
        </authorList>
    </citation>
    <scope>NUCLEOTIDE SEQUENCE [LARGE SCALE GENOMIC DNA]</scope>
    <source>
        <strain evidence="2 3">CCUG 13156</strain>
    </source>
</reference>
<dbReference type="EMBL" id="JAYKBV010000024">
    <property type="protein sequence ID" value="MEB3041551.1"/>
    <property type="molecule type" value="Genomic_DNA"/>
</dbReference>
<evidence type="ECO:0000313" key="3">
    <source>
        <dbReference type="Proteomes" id="UP001324270"/>
    </source>
</evidence>
<dbReference type="InterPro" id="IPR007492">
    <property type="entry name" value="LytTR_DNA-bd_dom"/>
</dbReference>
<dbReference type="SMART" id="SM00850">
    <property type="entry name" value="LytTR"/>
    <property type="match status" value="1"/>
</dbReference>
<dbReference type="PANTHER" id="PTHR37299">
    <property type="entry name" value="TRANSCRIPTIONAL REGULATOR-RELATED"/>
    <property type="match status" value="1"/>
</dbReference>
<gene>
    <name evidence="2" type="ORF">VJJ49_12780</name>
</gene>
<keyword evidence="2" id="KW-0238">DNA-binding</keyword>
<dbReference type="GO" id="GO:0003677">
    <property type="term" value="F:DNA binding"/>
    <property type="evidence" value="ECO:0007669"/>
    <property type="project" value="UniProtKB-KW"/>
</dbReference>
<organism evidence="2 3">
    <name type="scientific">Capnocytophaga gingivalis</name>
    <dbReference type="NCBI Taxonomy" id="1017"/>
    <lineage>
        <taxon>Bacteria</taxon>
        <taxon>Pseudomonadati</taxon>
        <taxon>Bacteroidota</taxon>
        <taxon>Flavobacteriia</taxon>
        <taxon>Flavobacteriales</taxon>
        <taxon>Flavobacteriaceae</taxon>
        <taxon>Capnocytophaga</taxon>
    </lineage>
</organism>
<keyword evidence="3" id="KW-1185">Reference proteome</keyword>
<accession>A0ABU5YC70</accession>